<dbReference type="EMBL" id="HBNS01037091">
    <property type="protein sequence ID" value="CAE4633952.1"/>
    <property type="molecule type" value="Transcribed_RNA"/>
</dbReference>
<organism evidence="4">
    <name type="scientific">Ditylum brightwellii</name>
    <dbReference type="NCBI Taxonomy" id="49249"/>
    <lineage>
        <taxon>Eukaryota</taxon>
        <taxon>Sar</taxon>
        <taxon>Stramenopiles</taxon>
        <taxon>Ochrophyta</taxon>
        <taxon>Bacillariophyta</taxon>
        <taxon>Mediophyceae</taxon>
        <taxon>Lithodesmiophycidae</taxon>
        <taxon>Lithodesmiales</taxon>
        <taxon>Lithodesmiaceae</taxon>
        <taxon>Ditylum</taxon>
    </lineage>
</organism>
<gene>
    <name evidence="4" type="ORF">DBRI00130_LOCUS28966</name>
</gene>
<feature type="compositionally biased region" description="Basic and acidic residues" evidence="2">
    <location>
        <begin position="333"/>
        <end position="347"/>
    </location>
</feature>
<name>A0A7S4W8W9_9STRA</name>
<feature type="region of interest" description="Disordered" evidence="2">
    <location>
        <begin position="315"/>
        <end position="360"/>
    </location>
</feature>
<keyword evidence="3" id="KW-0472">Membrane</keyword>
<keyword evidence="1" id="KW-0175">Coiled coil</keyword>
<evidence type="ECO:0000256" key="1">
    <source>
        <dbReference type="SAM" id="Coils"/>
    </source>
</evidence>
<accession>A0A7S4W8W9</accession>
<dbReference type="AlphaFoldDB" id="A0A7S4W8W9"/>
<keyword evidence="3" id="KW-0812">Transmembrane</keyword>
<keyword evidence="3" id="KW-1133">Transmembrane helix</keyword>
<reference evidence="4" key="1">
    <citation type="submission" date="2021-01" db="EMBL/GenBank/DDBJ databases">
        <authorList>
            <person name="Corre E."/>
            <person name="Pelletier E."/>
            <person name="Niang G."/>
            <person name="Scheremetjew M."/>
            <person name="Finn R."/>
            <person name="Kale V."/>
            <person name="Holt S."/>
            <person name="Cochrane G."/>
            <person name="Meng A."/>
            <person name="Brown T."/>
            <person name="Cohen L."/>
        </authorList>
    </citation>
    <scope>NUCLEOTIDE SEQUENCE</scope>
    <source>
        <strain evidence="4">GSO104</strain>
    </source>
</reference>
<protein>
    <submittedName>
        <fullName evidence="4">Uncharacterized protein</fullName>
    </submittedName>
</protein>
<evidence type="ECO:0000256" key="2">
    <source>
        <dbReference type="SAM" id="MobiDB-lite"/>
    </source>
</evidence>
<feature type="compositionally biased region" description="Acidic residues" evidence="2">
    <location>
        <begin position="348"/>
        <end position="360"/>
    </location>
</feature>
<evidence type="ECO:0000256" key="3">
    <source>
        <dbReference type="SAM" id="Phobius"/>
    </source>
</evidence>
<proteinExistence type="predicted"/>
<evidence type="ECO:0000313" key="4">
    <source>
        <dbReference type="EMBL" id="CAE4633952.1"/>
    </source>
</evidence>
<feature type="coiled-coil region" evidence="1">
    <location>
        <begin position="253"/>
        <end position="280"/>
    </location>
</feature>
<feature type="region of interest" description="Disordered" evidence="2">
    <location>
        <begin position="56"/>
        <end position="124"/>
    </location>
</feature>
<sequence>MAASRRKVGDNNPNRSQRSNGRYRYSFFIIATVLCFIVYISVTKLSATTTDNLPMEKEKEELSSNLRGSDSSKDLNNDSSDGNESLGKSASAPDETSMEEGIPHSDDSEEVTNYEGGGDGINTEEDEEELNNLIGDALLDVEQTEEAEIDANESFLENSLHKAEDYIKITLGKLFGEDEDDDITNSVNHTSINDEEMEEIVQEVTNQLESKIHEKFKDEADRIVDEKEEEILKVVGEDEVDGMKDNNIEKDVAEVEKKVIEDLKDEIDDAAEKIESHINEEAAEIEAEVIEEHTGKNAVVVSSGKGTIQLEIEEQDVDYAETGETNDGYSTFKKGDEGGKEENHVTDNDEEADSEEDDGR</sequence>
<feature type="transmembrane region" description="Helical" evidence="3">
    <location>
        <begin position="25"/>
        <end position="42"/>
    </location>
</feature>